<keyword evidence="2 6" id="KW-0285">Flavoprotein</keyword>
<dbReference type="PROSITE" id="PS51324">
    <property type="entry name" value="ERV_ALR"/>
    <property type="match status" value="1"/>
</dbReference>
<comment type="cofactor">
    <cofactor evidence="1 6">
        <name>FAD</name>
        <dbReference type="ChEBI" id="CHEBI:57692"/>
    </cofactor>
</comment>
<dbReference type="SUPFAM" id="SSF51735">
    <property type="entry name" value="NAD(P)-binding Rossmann-fold domains"/>
    <property type="match status" value="1"/>
</dbReference>
<dbReference type="EC" id="1.8.3.2" evidence="6"/>
<dbReference type="EMBL" id="JASCZI010030245">
    <property type="protein sequence ID" value="MED6119698.1"/>
    <property type="molecule type" value="Genomic_DNA"/>
</dbReference>
<accession>A0ABU6R6S8</accession>
<comment type="caution">
    <text evidence="8">The sequence shown here is derived from an EMBL/GenBank/DDBJ whole genome shotgun (WGS) entry which is preliminary data.</text>
</comment>
<dbReference type="InterPro" id="IPR036774">
    <property type="entry name" value="ERV/ALR_sulphydryl_oxid_sf"/>
</dbReference>
<comment type="catalytic activity">
    <reaction evidence="6">
        <text>2 R'C(R)SH + O2 = R'C(R)S-S(R)CR' + H2O2</text>
        <dbReference type="Rhea" id="RHEA:17357"/>
        <dbReference type="ChEBI" id="CHEBI:15379"/>
        <dbReference type="ChEBI" id="CHEBI:16240"/>
        <dbReference type="ChEBI" id="CHEBI:16520"/>
        <dbReference type="ChEBI" id="CHEBI:17412"/>
        <dbReference type="EC" id="1.8.3.2"/>
    </reaction>
</comment>
<keyword evidence="9" id="KW-1185">Reference proteome</keyword>
<dbReference type="PANTHER" id="PTHR12645:SF0">
    <property type="entry name" value="FAD-LINKED SULFHYDRYL OXIDASE ALR"/>
    <property type="match status" value="1"/>
</dbReference>
<dbReference type="PANTHER" id="PTHR12645">
    <property type="entry name" value="ALR/ERV"/>
    <property type="match status" value="1"/>
</dbReference>
<evidence type="ECO:0000256" key="2">
    <source>
        <dbReference type="ARBA" id="ARBA00022630"/>
    </source>
</evidence>
<dbReference type="Pfam" id="PF04777">
    <property type="entry name" value="Evr1_Alr"/>
    <property type="match status" value="1"/>
</dbReference>
<name>A0ABU6R6S8_9FABA</name>
<keyword evidence="4 6" id="KW-0560">Oxidoreductase</keyword>
<dbReference type="InterPro" id="IPR002347">
    <property type="entry name" value="SDR_fam"/>
</dbReference>
<protein>
    <recommendedName>
        <fullName evidence="6">Sulfhydryl oxidase</fullName>
        <ecNumber evidence="6">1.8.3.2</ecNumber>
    </recommendedName>
</protein>
<evidence type="ECO:0000256" key="5">
    <source>
        <dbReference type="ARBA" id="ARBA00023157"/>
    </source>
</evidence>
<feature type="domain" description="ERV/ALR sulfhydryl oxidase" evidence="7">
    <location>
        <begin position="225"/>
        <end position="310"/>
    </location>
</feature>
<keyword evidence="5" id="KW-1015">Disulfide bond</keyword>
<evidence type="ECO:0000256" key="6">
    <source>
        <dbReference type="RuleBase" id="RU371123"/>
    </source>
</evidence>
<gene>
    <name evidence="8" type="ORF">PIB30_014071</name>
</gene>
<dbReference type="Gene3D" id="1.20.120.310">
    <property type="entry name" value="ERV/ALR sulfhydryl oxidase domain"/>
    <property type="match status" value="1"/>
</dbReference>
<evidence type="ECO:0000313" key="8">
    <source>
        <dbReference type="EMBL" id="MED6119698.1"/>
    </source>
</evidence>
<sequence length="310" mass="34187">MTELTTAELSTLIDTNLGSTFHICQLAYPLLKASGLASVVFISSVSGFVNLQSMSVQGATKGWTSVVRRPVTVPALSSVISLSVRQTSPSRRRVCVVSAVSTSLPRLRRFLHVASFPQFCRVSFISAVLPLLGPPKSQDRKVKPVRCLQGFNCLQPPCLWPPGCCSRSHLHSIGLVTCLRIHCRLSSITLRPSPSVRVPLFSISSSTKMPLQKSSDSPLQAKSAAPVSKEDLGRATWTFLHTLAAQYPDNPTRQQKKDVKDLIHILTRLYPCKECADHFKEVIRANPVQAGSHTEFSQWLCHVHNVVNRR</sequence>
<dbReference type="InterPro" id="IPR036291">
    <property type="entry name" value="NAD(P)-bd_dom_sf"/>
</dbReference>
<organism evidence="8 9">
    <name type="scientific">Stylosanthes scabra</name>
    <dbReference type="NCBI Taxonomy" id="79078"/>
    <lineage>
        <taxon>Eukaryota</taxon>
        <taxon>Viridiplantae</taxon>
        <taxon>Streptophyta</taxon>
        <taxon>Embryophyta</taxon>
        <taxon>Tracheophyta</taxon>
        <taxon>Spermatophyta</taxon>
        <taxon>Magnoliopsida</taxon>
        <taxon>eudicotyledons</taxon>
        <taxon>Gunneridae</taxon>
        <taxon>Pentapetalae</taxon>
        <taxon>rosids</taxon>
        <taxon>fabids</taxon>
        <taxon>Fabales</taxon>
        <taxon>Fabaceae</taxon>
        <taxon>Papilionoideae</taxon>
        <taxon>50 kb inversion clade</taxon>
        <taxon>dalbergioids sensu lato</taxon>
        <taxon>Dalbergieae</taxon>
        <taxon>Pterocarpus clade</taxon>
        <taxon>Stylosanthes</taxon>
    </lineage>
</organism>
<evidence type="ECO:0000256" key="3">
    <source>
        <dbReference type="ARBA" id="ARBA00022827"/>
    </source>
</evidence>
<keyword evidence="3 6" id="KW-0274">FAD</keyword>
<evidence type="ECO:0000313" key="9">
    <source>
        <dbReference type="Proteomes" id="UP001341840"/>
    </source>
</evidence>
<dbReference type="InterPro" id="IPR017905">
    <property type="entry name" value="ERV/ALR_sulphydryl_oxidase"/>
</dbReference>
<dbReference type="Gene3D" id="3.40.50.720">
    <property type="entry name" value="NAD(P)-binding Rossmann-like Domain"/>
    <property type="match status" value="1"/>
</dbReference>
<evidence type="ECO:0000256" key="4">
    <source>
        <dbReference type="ARBA" id="ARBA00023002"/>
    </source>
</evidence>
<reference evidence="8 9" key="1">
    <citation type="journal article" date="2023" name="Plants (Basel)">
        <title>Bridging the Gap: Combining Genomics and Transcriptomics Approaches to Understand Stylosanthes scabra, an Orphan Legume from the Brazilian Caatinga.</title>
        <authorList>
            <person name="Ferreira-Neto J.R.C."/>
            <person name="da Silva M.D."/>
            <person name="Binneck E."/>
            <person name="de Melo N.F."/>
            <person name="da Silva R.H."/>
            <person name="de Melo A.L.T.M."/>
            <person name="Pandolfi V."/>
            <person name="Bustamante F.O."/>
            <person name="Brasileiro-Vidal A.C."/>
            <person name="Benko-Iseppon A.M."/>
        </authorList>
    </citation>
    <scope>NUCLEOTIDE SEQUENCE [LARGE SCALE GENOMIC DNA]</scope>
    <source>
        <tissue evidence="8">Leaves</tissue>
    </source>
</reference>
<dbReference type="SUPFAM" id="SSF69000">
    <property type="entry name" value="FAD-dependent thiol oxidase"/>
    <property type="match status" value="1"/>
</dbReference>
<evidence type="ECO:0000256" key="1">
    <source>
        <dbReference type="ARBA" id="ARBA00001974"/>
    </source>
</evidence>
<dbReference type="Proteomes" id="UP001341840">
    <property type="component" value="Unassembled WGS sequence"/>
</dbReference>
<proteinExistence type="predicted"/>
<dbReference type="Pfam" id="PF00106">
    <property type="entry name" value="adh_short"/>
    <property type="match status" value="1"/>
</dbReference>
<dbReference type="InterPro" id="IPR039799">
    <property type="entry name" value="ALR/ERV"/>
</dbReference>
<evidence type="ECO:0000259" key="7">
    <source>
        <dbReference type="PROSITE" id="PS51324"/>
    </source>
</evidence>